<protein>
    <submittedName>
        <fullName evidence="7">Uncharacterized protein</fullName>
    </submittedName>
</protein>
<accession>A0A8J1UAF3</accession>
<dbReference type="InterPro" id="IPR050314">
    <property type="entry name" value="Glycosyl_Hydrlase_18"/>
</dbReference>
<dbReference type="Gene3D" id="3.10.50.10">
    <property type="match status" value="1"/>
</dbReference>
<evidence type="ECO:0000313" key="8">
    <source>
        <dbReference type="Proteomes" id="UP000749559"/>
    </source>
</evidence>
<dbReference type="InterPro" id="IPR017853">
    <property type="entry name" value="GH"/>
</dbReference>
<dbReference type="Pfam" id="PF00704">
    <property type="entry name" value="Glyco_hydro_18"/>
    <property type="match status" value="1"/>
</dbReference>
<name>A0A8J1UAF3_OWEFU</name>
<dbReference type="GO" id="GO:0005975">
    <property type="term" value="P:carbohydrate metabolic process"/>
    <property type="evidence" value="ECO:0007669"/>
    <property type="project" value="InterPro"/>
</dbReference>
<dbReference type="GO" id="GO:0005576">
    <property type="term" value="C:extracellular region"/>
    <property type="evidence" value="ECO:0007669"/>
    <property type="project" value="TreeGrafter"/>
</dbReference>
<dbReference type="OrthoDB" id="76388at2759"/>
<evidence type="ECO:0000256" key="6">
    <source>
        <dbReference type="RuleBase" id="RU004453"/>
    </source>
</evidence>
<dbReference type="PROSITE" id="PS01095">
    <property type="entry name" value="GH18_1"/>
    <property type="match status" value="1"/>
</dbReference>
<dbReference type="InterPro" id="IPR011583">
    <property type="entry name" value="Chitinase_II/V-like_cat"/>
</dbReference>
<gene>
    <name evidence="7" type="ORF">OFUS_LOCUS19936</name>
</gene>
<evidence type="ECO:0000256" key="3">
    <source>
        <dbReference type="ARBA" id="ARBA00023157"/>
    </source>
</evidence>
<dbReference type="PANTHER" id="PTHR11177:SF317">
    <property type="entry name" value="CHITINASE 12-RELATED"/>
    <property type="match status" value="1"/>
</dbReference>
<evidence type="ECO:0000256" key="5">
    <source>
        <dbReference type="RuleBase" id="RU000489"/>
    </source>
</evidence>
<dbReference type="SMART" id="SM00636">
    <property type="entry name" value="Glyco_18"/>
    <property type="match status" value="1"/>
</dbReference>
<keyword evidence="3" id="KW-1015">Disulfide bond</keyword>
<dbReference type="PROSITE" id="PS51910">
    <property type="entry name" value="GH18_2"/>
    <property type="match status" value="1"/>
</dbReference>
<proteinExistence type="inferred from homology"/>
<dbReference type="PANTHER" id="PTHR11177">
    <property type="entry name" value="CHITINASE"/>
    <property type="match status" value="1"/>
</dbReference>
<dbReference type="FunFam" id="3.10.50.10:FF:000001">
    <property type="entry name" value="Chitinase 3-like 1"/>
    <property type="match status" value="1"/>
</dbReference>
<dbReference type="GO" id="GO:0004568">
    <property type="term" value="F:chitinase activity"/>
    <property type="evidence" value="ECO:0007669"/>
    <property type="project" value="TreeGrafter"/>
</dbReference>
<dbReference type="GO" id="GO:0008061">
    <property type="term" value="F:chitin binding"/>
    <property type="evidence" value="ECO:0007669"/>
    <property type="project" value="InterPro"/>
</dbReference>
<dbReference type="CDD" id="cd02872">
    <property type="entry name" value="GH18_chitolectin_chitotriosidase"/>
    <property type="match status" value="1"/>
</dbReference>
<dbReference type="EMBL" id="CAIIXF020000009">
    <property type="protein sequence ID" value="CAH1795391.1"/>
    <property type="molecule type" value="Genomic_DNA"/>
</dbReference>
<dbReference type="Gene3D" id="3.20.20.80">
    <property type="entry name" value="Glycosidases"/>
    <property type="match status" value="1"/>
</dbReference>
<comment type="similarity">
    <text evidence="6">Belongs to the glycosyl hydrolase 18 family.</text>
</comment>
<evidence type="ECO:0000256" key="1">
    <source>
        <dbReference type="ARBA" id="ARBA00022729"/>
    </source>
</evidence>
<sequence>MMLDCRWSVHLRKLVTIAIYILMVTTQGDSQDAQKNKKKVRPKYNCVCYYTNWSQYRPAPWNFLPENVDPMLCTHIAYAFADLEGNQLKQLQWNDETMYKRINNHKKINPFLKTLLSVGGANLDLTKMTAMMSTSSNRAEFVETSIKFLRTWQFDGLDLDFEFPGAHGSPPDDKYRFSLLVADLRKGFNAEAFQFARTPLLLTAAVAAGKDTIDNGYEIEKIAPHMDFINLMSYDFNGHWSNQTGHNAPLFPTKYDFNLNRLLNVNWAANHWARNGMPRQKINVGMPGYGRTFTLKSKERLGLRSPVNGAGKAGKYTKLDGFLSYFEVCRLLMRGGSRFWSNEQRVPIAIFEDQWVGYDDPESLMLKAQWVKRNRFGGVMIWALDLDDFLGRCGNEKYPLLNTLVDTLESKATSLQHKKYLFTFIVTSLCTLFIINISHLF</sequence>
<dbReference type="InterPro" id="IPR001579">
    <property type="entry name" value="Glyco_hydro_18_chit_AS"/>
</dbReference>
<dbReference type="InterPro" id="IPR001223">
    <property type="entry name" value="Glyco_hydro18_cat"/>
</dbReference>
<evidence type="ECO:0000256" key="4">
    <source>
        <dbReference type="ARBA" id="ARBA00023295"/>
    </source>
</evidence>
<dbReference type="SUPFAM" id="SSF51445">
    <property type="entry name" value="(Trans)glycosidases"/>
    <property type="match status" value="1"/>
</dbReference>
<evidence type="ECO:0000256" key="2">
    <source>
        <dbReference type="ARBA" id="ARBA00022801"/>
    </source>
</evidence>
<dbReference type="GO" id="GO:0006032">
    <property type="term" value="P:chitin catabolic process"/>
    <property type="evidence" value="ECO:0007669"/>
    <property type="project" value="TreeGrafter"/>
</dbReference>
<reference evidence="7" key="1">
    <citation type="submission" date="2022-03" db="EMBL/GenBank/DDBJ databases">
        <authorList>
            <person name="Martin C."/>
        </authorList>
    </citation>
    <scope>NUCLEOTIDE SEQUENCE</scope>
</reference>
<dbReference type="AlphaFoldDB" id="A0A8J1UAF3"/>
<keyword evidence="4 5" id="KW-0326">Glycosidase</keyword>
<organism evidence="7 8">
    <name type="scientific">Owenia fusiformis</name>
    <name type="common">Polychaete worm</name>
    <dbReference type="NCBI Taxonomy" id="6347"/>
    <lineage>
        <taxon>Eukaryota</taxon>
        <taxon>Metazoa</taxon>
        <taxon>Spiralia</taxon>
        <taxon>Lophotrochozoa</taxon>
        <taxon>Annelida</taxon>
        <taxon>Polychaeta</taxon>
        <taxon>Sedentaria</taxon>
        <taxon>Canalipalpata</taxon>
        <taxon>Sabellida</taxon>
        <taxon>Oweniida</taxon>
        <taxon>Oweniidae</taxon>
        <taxon>Owenia</taxon>
    </lineage>
</organism>
<evidence type="ECO:0000313" key="7">
    <source>
        <dbReference type="EMBL" id="CAH1795391.1"/>
    </source>
</evidence>
<dbReference type="SUPFAM" id="SSF54556">
    <property type="entry name" value="Chitinase insertion domain"/>
    <property type="match status" value="1"/>
</dbReference>
<dbReference type="Proteomes" id="UP000749559">
    <property type="component" value="Unassembled WGS sequence"/>
</dbReference>
<dbReference type="InterPro" id="IPR029070">
    <property type="entry name" value="Chitinase_insertion_sf"/>
</dbReference>
<keyword evidence="8" id="KW-1185">Reference proteome</keyword>
<keyword evidence="1" id="KW-0732">Signal</keyword>
<comment type="caution">
    <text evidence="7">The sequence shown here is derived from an EMBL/GenBank/DDBJ whole genome shotgun (WGS) entry which is preliminary data.</text>
</comment>
<dbReference type="FunFam" id="3.20.20.80:FF:000007">
    <property type="entry name" value="Acidic mammalian chitinase"/>
    <property type="match status" value="1"/>
</dbReference>
<keyword evidence="2 5" id="KW-0378">Hydrolase</keyword>